<dbReference type="EMBL" id="JBJUIK010000015">
    <property type="protein sequence ID" value="KAL3503727.1"/>
    <property type="molecule type" value="Genomic_DNA"/>
</dbReference>
<dbReference type="InterPro" id="IPR013083">
    <property type="entry name" value="Znf_RING/FYVE/PHD"/>
</dbReference>
<proteinExistence type="predicted"/>
<dbReference type="Proteomes" id="UP001630127">
    <property type="component" value="Unassembled WGS sequence"/>
</dbReference>
<dbReference type="CDD" id="cd16649">
    <property type="entry name" value="mRING-HC-C3HC5_CGRF1-like"/>
    <property type="match status" value="1"/>
</dbReference>
<evidence type="ECO:0000313" key="8">
    <source>
        <dbReference type="Proteomes" id="UP001630127"/>
    </source>
</evidence>
<evidence type="ECO:0000256" key="1">
    <source>
        <dbReference type="ARBA" id="ARBA00022723"/>
    </source>
</evidence>
<evidence type="ECO:0000256" key="3">
    <source>
        <dbReference type="ARBA" id="ARBA00022833"/>
    </source>
</evidence>
<keyword evidence="8" id="KW-1185">Reference proteome</keyword>
<dbReference type="GO" id="GO:0008270">
    <property type="term" value="F:zinc ion binding"/>
    <property type="evidence" value="ECO:0007669"/>
    <property type="project" value="UniProtKB-KW"/>
</dbReference>
<dbReference type="InterPro" id="IPR001841">
    <property type="entry name" value="Znf_RING"/>
</dbReference>
<dbReference type="Gene3D" id="3.30.40.10">
    <property type="entry name" value="Zinc/RING finger domain, C3HC4 (zinc finger)"/>
    <property type="match status" value="1"/>
</dbReference>
<evidence type="ECO:0000256" key="2">
    <source>
        <dbReference type="ARBA" id="ARBA00022771"/>
    </source>
</evidence>
<evidence type="ECO:0000256" key="5">
    <source>
        <dbReference type="SAM" id="Coils"/>
    </source>
</evidence>
<dbReference type="Pfam" id="PF13920">
    <property type="entry name" value="zf-C3HC4_3"/>
    <property type="match status" value="1"/>
</dbReference>
<comment type="caution">
    <text evidence="7">The sequence shown here is derived from an EMBL/GenBank/DDBJ whole genome shotgun (WGS) entry which is preliminary data.</text>
</comment>
<organism evidence="7 8">
    <name type="scientific">Cinchona calisaya</name>
    <dbReference type="NCBI Taxonomy" id="153742"/>
    <lineage>
        <taxon>Eukaryota</taxon>
        <taxon>Viridiplantae</taxon>
        <taxon>Streptophyta</taxon>
        <taxon>Embryophyta</taxon>
        <taxon>Tracheophyta</taxon>
        <taxon>Spermatophyta</taxon>
        <taxon>Magnoliopsida</taxon>
        <taxon>eudicotyledons</taxon>
        <taxon>Gunneridae</taxon>
        <taxon>Pentapetalae</taxon>
        <taxon>asterids</taxon>
        <taxon>lamiids</taxon>
        <taxon>Gentianales</taxon>
        <taxon>Rubiaceae</taxon>
        <taxon>Cinchonoideae</taxon>
        <taxon>Cinchoneae</taxon>
        <taxon>Cinchona</taxon>
    </lineage>
</organism>
<keyword evidence="1" id="KW-0479">Metal-binding</keyword>
<name>A0ABD2Y8D8_9GENT</name>
<feature type="domain" description="RING-type" evidence="6">
    <location>
        <begin position="274"/>
        <end position="313"/>
    </location>
</feature>
<reference evidence="7 8" key="1">
    <citation type="submission" date="2024-11" db="EMBL/GenBank/DDBJ databases">
        <title>A near-complete genome assembly of Cinchona calisaya.</title>
        <authorList>
            <person name="Lian D.C."/>
            <person name="Zhao X.W."/>
            <person name="Wei L."/>
        </authorList>
    </citation>
    <scope>NUCLEOTIDE SEQUENCE [LARGE SCALE GENOMIC DNA]</scope>
    <source>
        <tissue evidence="7">Nenye</tissue>
    </source>
</reference>
<feature type="coiled-coil region" evidence="5">
    <location>
        <begin position="211"/>
        <end position="238"/>
    </location>
</feature>
<dbReference type="PANTHER" id="PTHR42647">
    <property type="entry name" value="SBP (S-RIBONUCLEASE BINDING PROTEIN) FAMILY PROTEIN"/>
    <property type="match status" value="1"/>
</dbReference>
<keyword evidence="5" id="KW-0175">Coiled coil</keyword>
<sequence length="331" mass="36442">MTENEKEGRDVVNGILGGNFMGGNNPMYGGAAMGYGLVSGTTVDTPVIPTPMYGTTMATADSIPVKTPLKSDSGLTYSVPIPTPAVVSRKRPRDDGAAAGITDHHQLLSFPANNNRSGSVTFLGEDLPFQIHQQQLEIDQLIAQHTVKMRREIEEQRKSYSRKIIRSLEENIAKRLKAKEDEIENIGKLNWALEEKLKSLYVENQIWRELAQNNEATANALRNNLEQVLAQAQVQNQTRRITSDYDDDAESCFGSNSVIEEEEEGCSNDRRLLCRNCGKEEASVLVLPCRHLCLCYGCGTNTNITTLHSCPVCLSSNNATLHINLSSPSSS</sequence>
<accession>A0ABD2Y8D8</accession>
<keyword evidence="2 4" id="KW-0863">Zinc-finger</keyword>
<keyword evidence="3" id="KW-0862">Zinc</keyword>
<dbReference type="PROSITE" id="PS50089">
    <property type="entry name" value="ZF_RING_2"/>
    <property type="match status" value="1"/>
</dbReference>
<gene>
    <name evidence="7" type="ORF">ACH5RR_038176</name>
</gene>
<evidence type="ECO:0000256" key="4">
    <source>
        <dbReference type="PROSITE-ProRule" id="PRU00175"/>
    </source>
</evidence>
<protein>
    <recommendedName>
        <fullName evidence="6">RING-type domain-containing protein</fullName>
    </recommendedName>
</protein>
<evidence type="ECO:0000313" key="7">
    <source>
        <dbReference type="EMBL" id="KAL3503727.1"/>
    </source>
</evidence>
<dbReference type="AlphaFoldDB" id="A0ABD2Y8D8"/>
<evidence type="ECO:0000259" key="6">
    <source>
        <dbReference type="PROSITE" id="PS50089"/>
    </source>
</evidence>
<dbReference type="PANTHER" id="PTHR42647:SF12">
    <property type="entry name" value="BOI-RELATED E3 UBIQUITIN-PROTEIN LIGASE 2-RELATED"/>
    <property type="match status" value="1"/>
</dbReference>